<organism evidence="1 2">
    <name type="scientific">Triticum turgidum subsp. durum</name>
    <name type="common">Durum wheat</name>
    <name type="synonym">Triticum durum</name>
    <dbReference type="NCBI Taxonomy" id="4567"/>
    <lineage>
        <taxon>Eukaryota</taxon>
        <taxon>Viridiplantae</taxon>
        <taxon>Streptophyta</taxon>
        <taxon>Embryophyta</taxon>
        <taxon>Tracheophyta</taxon>
        <taxon>Spermatophyta</taxon>
        <taxon>Magnoliopsida</taxon>
        <taxon>Liliopsida</taxon>
        <taxon>Poales</taxon>
        <taxon>Poaceae</taxon>
        <taxon>BOP clade</taxon>
        <taxon>Pooideae</taxon>
        <taxon>Triticodae</taxon>
        <taxon>Triticeae</taxon>
        <taxon>Triticinae</taxon>
        <taxon>Triticum</taxon>
    </lineage>
</organism>
<dbReference type="SUPFAM" id="SSF51419">
    <property type="entry name" value="PLP-binding barrel"/>
    <property type="match status" value="1"/>
</dbReference>
<sequence length="145" mass="16423">MRAVLARLGRPAEQSGRAAEAVRVVAIRKTKPVSLLQQLYNGGHRCFGENYVQEFVTKAPQLPEDIRWHFVRHLQSNKVKSLVGLLFFAITPHLTPRIISGHRSSATTTPASTNTALRHSFVIWKKTSWLALFIITHPYKIFLPL</sequence>
<dbReference type="Gene3D" id="3.20.20.10">
    <property type="entry name" value="Alanine racemase"/>
    <property type="match status" value="1"/>
</dbReference>
<name>A0A9R0YFD5_TRITD</name>
<gene>
    <name evidence="1" type="ORF">TRITD_6Bv1G012890</name>
</gene>
<evidence type="ECO:0000313" key="2">
    <source>
        <dbReference type="Proteomes" id="UP000324705"/>
    </source>
</evidence>
<dbReference type="PANTHER" id="PTHR10146:SF16">
    <property type="entry name" value="PYRIDOXAL PHOSPHATE HOMEOSTASIS PROTEIN"/>
    <property type="match status" value="1"/>
</dbReference>
<accession>A0A9R0YFD5</accession>
<dbReference type="Gramene" id="TRITD6Bv1G012890.1">
    <property type="protein sequence ID" value="TRITD6Bv1G012890.1"/>
    <property type="gene ID" value="TRITD6Bv1G012890"/>
</dbReference>
<protein>
    <recommendedName>
        <fullName evidence="3">Pyridoxal phosphate homeostasis protein</fullName>
    </recommendedName>
</protein>
<dbReference type="PANTHER" id="PTHR10146">
    <property type="entry name" value="PROLINE SYNTHETASE CO-TRANSCRIBED BACTERIAL HOMOLOG PROTEIN"/>
    <property type="match status" value="1"/>
</dbReference>
<dbReference type="EMBL" id="LT934122">
    <property type="protein sequence ID" value="VAI53444.1"/>
    <property type="molecule type" value="Genomic_DNA"/>
</dbReference>
<dbReference type="InterPro" id="IPR029066">
    <property type="entry name" value="PLP-binding_barrel"/>
</dbReference>
<proteinExistence type="predicted"/>
<evidence type="ECO:0008006" key="3">
    <source>
        <dbReference type="Google" id="ProtNLM"/>
    </source>
</evidence>
<dbReference type="GO" id="GO:0030170">
    <property type="term" value="F:pyridoxal phosphate binding"/>
    <property type="evidence" value="ECO:0007669"/>
    <property type="project" value="InterPro"/>
</dbReference>
<keyword evidence="2" id="KW-1185">Reference proteome</keyword>
<dbReference type="Proteomes" id="UP000324705">
    <property type="component" value="Chromosome 6B"/>
</dbReference>
<reference evidence="1 2" key="1">
    <citation type="submission" date="2017-09" db="EMBL/GenBank/DDBJ databases">
        <authorList>
            <consortium name="International Durum Wheat Genome Sequencing Consortium (IDWGSC)"/>
            <person name="Milanesi L."/>
        </authorList>
    </citation>
    <scope>NUCLEOTIDE SEQUENCE [LARGE SCALE GENOMIC DNA]</scope>
    <source>
        <strain evidence="2">cv. Svevo</strain>
    </source>
</reference>
<dbReference type="AlphaFoldDB" id="A0A9R0YFD5"/>
<dbReference type="InterPro" id="IPR011078">
    <property type="entry name" value="PyrdxlP_homeostasis"/>
</dbReference>
<evidence type="ECO:0000313" key="1">
    <source>
        <dbReference type="EMBL" id="VAI53444.1"/>
    </source>
</evidence>